<keyword evidence="3" id="KW-1185">Reference proteome</keyword>
<reference evidence="3" key="2">
    <citation type="submission" date="2015-01" db="EMBL/GenBank/DDBJ databases">
        <title>Evolutionary Origins and Diversification of the Mycorrhizal Mutualists.</title>
        <authorList>
            <consortium name="DOE Joint Genome Institute"/>
            <consortium name="Mycorrhizal Genomics Consortium"/>
            <person name="Kohler A."/>
            <person name="Kuo A."/>
            <person name="Nagy L.G."/>
            <person name="Floudas D."/>
            <person name="Copeland A."/>
            <person name="Barry K.W."/>
            <person name="Cichocki N."/>
            <person name="Veneault-Fourrey C."/>
            <person name="LaButti K."/>
            <person name="Lindquist E.A."/>
            <person name="Lipzen A."/>
            <person name="Lundell T."/>
            <person name="Morin E."/>
            <person name="Murat C."/>
            <person name="Riley R."/>
            <person name="Ohm R."/>
            <person name="Sun H."/>
            <person name="Tunlid A."/>
            <person name="Henrissat B."/>
            <person name="Grigoriev I.V."/>
            <person name="Hibbett D.S."/>
            <person name="Martin F."/>
        </authorList>
    </citation>
    <scope>NUCLEOTIDE SEQUENCE [LARGE SCALE GENOMIC DNA]</scope>
    <source>
        <strain evidence="3">MAFF 305830</strain>
    </source>
</reference>
<accession>A0A0C2WY25</accession>
<feature type="region of interest" description="Disordered" evidence="1">
    <location>
        <begin position="505"/>
        <end position="554"/>
    </location>
</feature>
<feature type="compositionally biased region" description="Acidic residues" evidence="1">
    <location>
        <begin position="511"/>
        <end position="520"/>
    </location>
</feature>
<proteinExistence type="predicted"/>
<dbReference type="Proteomes" id="UP000054097">
    <property type="component" value="Unassembled WGS sequence"/>
</dbReference>
<dbReference type="HOGENOM" id="CLU_438852_0_0_1"/>
<evidence type="ECO:0000256" key="1">
    <source>
        <dbReference type="SAM" id="MobiDB-lite"/>
    </source>
</evidence>
<feature type="compositionally biased region" description="Polar residues" evidence="1">
    <location>
        <begin position="541"/>
        <end position="554"/>
    </location>
</feature>
<protein>
    <submittedName>
        <fullName evidence="2">Uncharacterized protein</fullName>
    </submittedName>
</protein>
<reference evidence="2 3" key="1">
    <citation type="submission" date="2014-04" db="EMBL/GenBank/DDBJ databases">
        <authorList>
            <consortium name="DOE Joint Genome Institute"/>
            <person name="Kuo A."/>
            <person name="Zuccaro A."/>
            <person name="Kohler A."/>
            <person name="Nagy L.G."/>
            <person name="Floudas D."/>
            <person name="Copeland A."/>
            <person name="Barry K.W."/>
            <person name="Cichocki N."/>
            <person name="Veneault-Fourrey C."/>
            <person name="LaButti K."/>
            <person name="Lindquist E.A."/>
            <person name="Lipzen A."/>
            <person name="Lundell T."/>
            <person name="Morin E."/>
            <person name="Murat C."/>
            <person name="Sun H."/>
            <person name="Tunlid A."/>
            <person name="Henrissat B."/>
            <person name="Grigoriev I.V."/>
            <person name="Hibbett D.S."/>
            <person name="Martin F."/>
            <person name="Nordberg H.P."/>
            <person name="Cantor M.N."/>
            <person name="Hua S.X."/>
        </authorList>
    </citation>
    <scope>NUCLEOTIDE SEQUENCE [LARGE SCALE GENOMIC DNA]</scope>
    <source>
        <strain evidence="2 3">MAFF 305830</strain>
    </source>
</reference>
<evidence type="ECO:0000313" key="2">
    <source>
        <dbReference type="EMBL" id="KIM22212.1"/>
    </source>
</evidence>
<feature type="compositionally biased region" description="Basic and acidic residues" evidence="1">
    <location>
        <begin position="521"/>
        <end position="539"/>
    </location>
</feature>
<sequence length="623" mass="71221">MTAHVRMLQLRIGIAPIPLDAIVMHPHHRPPDETHVLKLTSELSQDASTRWAHPIDVIVHSGVDKTWLASLQKKRLLDTPPTPASENEDPLFWCISGQHRVLAAKRLLEDGPRRSDDEMNGDRAVDREMAYWPANVYDAAAFEEGELQLWMTERNTQRVSLKSTLRQRLIVLETLALDGDVDLQRRALDLLGWYVTDTSAIISLYYSDVWQPLMHVLAESLYADVASGNIIDWAISYRAYPILAQMPWDIPQQQEQLRMRKKDVKPPVNMDFFFGPSWSQNQLIPKSGIRSNISKAWTRAIKNHFKAESFHQFWEAVTRREIGRDPLLPVNSPFLYDQIIPTVLDMNYRATKTPFSDRLHRCEYAASLVHLLIPYPNLREVPFRRPKRHDLEVDWVDLVDKHNATDRIRGQQVLLHLLINVDTLAPKKQNLLQGPISAAALPHMVVHRKPATIDYVLRETMSAAWTTTILYCAELGLHVSPMIERIRERLQQEVIQKGRRNNKMDFINANAEEDADDDSDDSKMSRDASRDSSGEDEANKQPGTRSQSTTTGSENLKDIHEAIIKSPNPPRAQSLLPQKPPDDVWTLVKTSLGQLAALLTMVEQEESVNVNLRVIARMRSRQT</sequence>
<dbReference type="EMBL" id="KN824361">
    <property type="protein sequence ID" value="KIM22212.1"/>
    <property type="molecule type" value="Genomic_DNA"/>
</dbReference>
<dbReference type="AlphaFoldDB" id="A0A0C2WY25"/>
<organism evidence="2 3">
    <name type="scientific">Serendipita vermifera MAFF 305830</name>
    <dbReference type="NCBI Taxonomy" id="933852"/>
    <lineage>
        <taxon>Eukaryota</taxon>
        <taxon>Fungi</taxon>
        <taxon>Dikarya</taxon>
        <taxon>Basidiomycota</taxon>
        <taxon>Agaricomycotina</taxon>
        <taxon>Agaricomycetes</taxon>
        <taxon>Sebacinales</taxon>
        <taxon>Serendipitaceae</taxon>
        <taxon>Serendipita</taxon>
    </lineage>
</organism>
<name>A0A0C2WY25_SERVB</name>
<evidence type="ECO:0000313" key="3">
    <source>
        <dbReference type="Proteomes" id="UP000054097"/>
    </source>
</evidence>
<gene>
    <name evidence="2" type="ORF">M408DRAFT_28935</name>
</gene>